<reference evidence="13" key="3">
    <citation type="submission" date="2015-06" db="UniProtKB">
        <authorList>
            <consortium name="EnsemblMetazoa"/>
        </authorList>
    </citation>
    <scope>IDENTIFICATION</scope>
</reference>
<keyword evidence="5" id="KW-0812">Transmembrane</keyword>
<keyword evidence="9" id="KW-0325">Glycoprotein</keyword>
<comment type="similarity">
    <text evidence="10">Belongs to the glycosyltransferase 14 family.</text>
</comment>
<keyword evidence="14" id="KW-1185">Reference proteome</keyword>
<sequence length="422" mass="48689">MSTGLLQWLPRLLAMLLLWGLFFLVSTPPSFQDKPCPYLGPALPSKRSPIDCAAVMSGDEAAVDAASQYPWCIPRHPMRDDDFITAAQDCESFVRHRGYNLPEVTQEEKDFPIAFSMLMYENVEQFERLLTAIYRPQNLYCIHVDAKSLRSTHNAVQAIASCFPNVFVAARLVDIHWGEFSLLDAELSCVRDLFDHGMTWKYYINLTGREFPLKTNRELVEILKSYQGGNDVDGTLHKRPILWTKYVWRTENWRTSVEKGPVPHNFLIAKGSTHVAVTRDFIDYALNDPRAQDLLEWMKDIRAPDEHFFPTLNHNPHLNVPGAYKGDPDLKWFFNRYKLWWNEKGTDACAGQWVRFICNLGVRDLPALVGTKPLFVNKLRLEQDPVAFHCLEQWHRNRTAAASLSDLELNFYAKRDFALNHV</sequence>
<keyword evidence="8" id="KW-0472">Membrane</keyword>
<keyword evidence="7" id="KW-1133">Transmembrane helix</keyword>
<evidence type="ECO:0000256" key="11">
    <source>
        <dbReference type="SAM" id="SignalP"/>
    </source>
</evidence>
<keyword evidence="6" id="KW-0735">Signal-anchor</keyword>
<dbReference type="OMA" id="GKRSQWG"/>
<evidence type="ECO:0000256" key="9">
    <source>
        <dbReference type="ARBA" id="ARBA00023180"/>
    </source>
</evidence>
<dbReference type="Proteomes" id="UP000014760">
    <property type="component" value="Unassembled WGS sequence"/>
</dbReference>
<evidence type="ECO:0000313" key="13">
    <source>
        <dbReference type="EnsemblMetazoa" id="CapteP158351"/>
    </source>
</evidence>
<evidence type="ECO:0000256" key="3">
    <source>
        <dbReference type="ARBA" id="ARBA00022676"/>
    </source>
</evidence>
<proteinExistence type="inferred from homology"/>
<evidence type="ECO:0000256" key="4">
    <source>
        <dbReference type="ARBA" id="ARBA00022679"/>
    </source>
</evidence>
<protein>
    <recommendedName>
        <fullName evidence="15">Protein xylosyltransferase</fullName>
    </recommendedName>
</protein>
<reference evidence="14" key="1">
    <citation type="submission" date="2012-12" db="EMBL/GenBank/DDBJ databases">
        <authorList>
            <person name="Hellsten U."/>
            <person name="Grimwood J."/>
            <person name="Chapman J.A."/>
            <person name="Shapiro H."/>
            <person name="Aerts A."/>
            <person name="Otillar R.P."/>
            <person name="Terry A.Y."/>
            <person name="Boore J.L."/>
            <person name="Simakov O."/>
            <person name="Marletaz F."/>
            <person name="Cho S.-J."/>
            <person name="Edsinger-Gonzales E."/>
            <person name="Havlak P."/>
            <person name="Kuo D.-H."/>
            <person name="Larsson T."/>
            <person name="Lv J."/>
            <person name="Arendt D."/>
            <person name="Savage R."/>
            <person name="Osoegawa K."/>
            <person name="de Jong P."/>
            <person name="Lindberg D.R."/>
            <person name="Seaver E.C."/>
            <person name="Weisblat D.A."/>
            <person name="Putnam N.H."/>
            <person name="Grigoriev I.V."/>
            <person name="Rokhsar D.S."/>
        </authorList>
    </citation>
    <scope>NUCLEOTIDE SEQUENCE</scope>
    <source>
        <strain evidence="14">I ESC-2004</strain>
    </source>
</reference>
<keyword evidence="4" id="KW-0808">Transferase</keyword>
<dbReference type="EMBL" id="AMQN01013154">
    <property type="status" value="NOT_ANNOTATED_CDS"/>
    <property type="molecule type" value="Genomic_DNA"/>
</dbReference>
<dbReference type="PANTHER" id="PTHR19297:SF191">
    <property type="entry name" value="PROTEIN XYLOSYLTRANSFERASE"/>
    <property type="match status" value="1"/>
</dbReference>
<evidence type="ECO:0000256" key="1">
    <source>
        <dbReference type="ARBA" id="ARBA00004606"/>
    </source>
</evidence>
<dbReference type="InterPro" id="IPR003406">
    <property type="entry name" value="Glyco_trans_14"/>
</dbReference>
<reference evidence="12 14" key="2">
    <citation type="journal article" date="2013" name="Nature">
        <title>Insights into bilaterian evolution from three spiralian genomes.</title>
        <authorList>
            <person name="Simakov O."/>
            <person name="Marletaz F."/>
            <person name="Cho S.J."/>
            <person name="Edsinger-Gonzales E."/>
            <person name="Havlak P."/>
            <person name="Hellsten U."/>
            <person name="Kuo D.H."/>
            <person name="Larsson T."/>
            <person name="Lv J."/>
            <person name="Arendt D."/>
            <person name="Savage R."/>
            <person name="Osoegawa K."/>
            <person name="de Jong P."/>
            <person name="Grimwood J."/>
            <person name="Chapman J.A."/>
            <person name="Shapiro H."/>
            <person name="Aerts A."/>
            <person name="Otillar R.P."/>
            <person name="Terry A.Y."/>
            <person name="Boore J.L."/>
            <person name="Grigoriev I.V."/>
            <person name="Lindberg D.R."/>
            <person name="Seaver E.C."/>
            <person name="Weisblat D.A."/>
            <person name="Putnam N.H."/>
            <person name="Rokhsar D.S."/>
        </authorList>
    </citation>
    <scope>NUCLEOTIDE SEQUENCE</scope>
    <source>
        <strain evidence="12 14">I ESC-2004</strain>
    </source>
</reference>
<gene>
    <name evidence="12" type="ORF">CAPTEDRAFT_158351</name>
</gene>
<keyword evidence="11" id="KW-0732">Signal</keyword>
<comment type="pathway">
    <text evidence="2">Protein modification; protein glycosylation.</text>
</comment>
<dbReference type="PANTHER" id="PTHR19297">
    <property type="entry name" value="GLYCOSYLTRANSFERASE 14 FAMILY MEMBER"/>
    <property type="match status" value="1"/>
</dbReference>
<dbReference type="Pfam" id="PF02485">
    <property type="entry name" value="Branch"/>
    <property type="match status" value="1"/>
</dbReference>
<dbReference type="OrthoDB" id="2019572at2759"/>
<feature type="chain" id="PRO_5008787159" description="Protein xylosyltransferase" evidence="11">
    <location>
        <begin position="33"/>
        <end position="422"/>
    </location>
</feature>
<evidence type="ECO:0000256" key="8">
    <source>
        <dbReference type="ARBA" id="ARBA00023136"/>
    </source>
</evidence>
<comment type="subcellular location">
    <subcellularLocation>
        <location evidence="1">Membrane</location>
        <topology evidence="1">Single-pass type II membrane protein</topology>
    </subcellularLocation>
</comment>
<dbReference type="EMBL" id="KB309995">
    <property type="protein sequence ID" value="ELT92821.1"/>
    <property type="molecule type" value="Genomic_DNA"/>
</dbReference>
<dbReference type="GO" id="GO:0016020">
    <property type="term" value="C:membrane"/>
    <property type="evidence" value="ECO:0007669"/>
    <property type="project" value="UniProtKB-SubCell"/>
</dbReference>
<evidence type="ECO:0000256" key="6">
    <source>
        <dbReference type="ARBA" id="ARBA00022968"/>
    </source>
</evidence>
<evidence type="ECO:0000256" key="2">
    <source>
        <dbReference type="ARBA" id="ARBA00004922"/>
    </source>
</evidence>
<name>R7TMQ1_CAPTE</name>
<evidence type="ECO:0008006" key="15">
    <source>
        <dbReference type="Google" id="ProtNLM"/>
    </source>
</evidence>
<organism evidence="12">
    <name type="scientific">Capitella teleta</name>
    <name type="common">Polychaete worm</name>
    <dbReference type="NCBI Taxonomy" id="283909"/>
    <lineage>
        <taxon>Eukaryota</taxon>
        <taxon>Metazoa</taxon>
        <taxon>Spiralia</taxon>
        <taxon>Lophotrochozoa</taxon>
        <taxon>Annelida</taxon>
        <taxon>Polychaeta</taxon>
        <taxon>Sedentaria</taxon>
        <taxon>Scolecida</taxon>
        <taxon>Capitellidae</taxon>
        <taxon>Capitella</taxon>
    </lineage>
</organism>
<dbReference type="STRING" id="283909.R7TMQ1"/>
<evidence type="ECO:0000256" key="5">
    <source>
        <dbReference type="ARBA" id="ARBA00022692"/>
    </source>
</evidence>
<dbReference type="GO" id="GO:0008375">
    <property type="term" value="F:acetylglucosaminyltransferase activity"/>
    <property type="evidence" value="ECO:0007669"/>
    <property type="project" value="TreeGrafter"/>
</dbReference>
<evidence type="ECO:0000313" key="12">
    <source>
        <dbReference type="EMBL" id="ELT92821.1"/>
    </source>
</evidence>
<dbReference type="AlphaFoldDB" id="R7TMQ1"/>
<evidence type="ECO:0000256" key="10">
    <source>
        <dbReference type="ARBA" id="ARBA00038150"/>
    </source>
</evidence>
<dbReference type="EnsemblMetazoa" id="CapteT158351">
    <property type="protein sequence ID" value="CapteP158351"/>
    <property type="gene ID" value="CapteG158351"/>
</dbReference>
<dbReference type="HOGENOM" id="CLU_032341_1_2_1"/>
<evidence type="ECO:0000256" key="7">
    <source>
        <dbReference type="ARBA" id="ARBA00022989"/>
    </source>
</evidence>
<keyword evidence="3" id="KW-0328">Glycosyltransferase</keyword>
<evidence type="ECO:0000313" key="14">
    <source>
        <dbReference type="Proteomes" id="UP000014760"/>
    </source>
</evidence>
<accession>R7TMQ1</accession>
<feature type="signal peptide" evidence="11">
    <location>
        <begin position="1"/>
        <end position="32"/>
    </location>
</feature>